<evidence type="ECO:0000256" key="1">
    <source>
        <dbReference type="SAM" id="MobiDB-lite"/>
    </source>
</evidence>
<dbReference type="AlphaFoldDB" id="A0A846RQ43"/>
<feature type="compositionally biased region" description="Polar residues" evidence="1">
    <location>
        <begin position="1"/>
        <end position="11"/>
    </location>
</feature>
<evidence type="ECO:0000313" key="4">
    <source>
        <dbReference type="Proteomes" id="UP000547458"/>
    </source>
</evidence>
<feature type="region of interest" description="Disordered" evidence="1">
    <location>
        <begin position="1"/>
        <end position="28"/>
    </location>
</feature>
<dbReference type="NCBIfam" id="NF041681">
    <property type="entry name" value="HGxxPAAW"/>
    <property type="match status" value="1"/>
</dbReference>
<keyword evidence="2" id="KW-1133">Transmembrane helix</keyword>
<dbReference type="RefSeq" id="WP_425339370.1">
    <property type="nucleotide sequence ID" value="NZ_JAATJL010000001.1"/>
</dbReference>
<dbReference type="Proteomes" id="UP000547458">
    <property type="component" value="Unassembled WGS sequence"/>
</dbReference>
<accession>A0A846RQ43</accession>
<gene>
    <name evidence="3" type="ORF">BJ994_001343</name>
</gene>
<proteinExistence type="predicted"/>
<feature type="compositionally biased region" description="Basic and acidic residues" evidence="1">
    <location>
        <begin position="12"/>
        <end position="27"/>
    </location>
</feature>
<name>A0A846RQ43_9MICC</name>
<keyword evidence="4" id="KW-1185">Reference proteome</keyword>
<feature type="transmembrane region" description="Helical" evidence="2">
    <location>
        <begin position="34"/>
        <end position="55"/>
    </location>
</feature>
<evidence type="ECO:0000313" key="3">
    <source>
        <dbReference type="EMBL" id="NJC22267.1"/>
    </source>
</evidence>
<protein>
    <submittedName>
        <fullName evidence="3">Uncharacterized protein</fullName>
    </submittedName>
</protein>
<dbReference type="Pfam" id="PF20447">
    <property type="entry name" value="DUF6704"/>
    <property type="match status" value="1"/>
</dbReference>
<reference evidence="3 4" key="1">
    <citation type="submission" date="2020-03" db="EMBL/GenBank/DDBJ databases">
        <title>Sequencing the genomes of 1000 actinobacteria strains.</title>
        <authorList>
            <person name="Klenk H.-P."/>
        </authorList>
    </citation>
    <scope>NUCLEOTIDE SEQUENCE [LARGE SCALE GENOMIC DNA]</scope>
    <source>
        <strain evidence="3 4">DSM 16403</strain>
    </source>
</reference>
<feature type="transmembrane region" description="Helical" evidence="2">
    <location>
        <begin position="67"/>
        <end position="86"/>
    </location>
</feature>
<comment type="caution">
    <text evidence="3">The sequence shown here is derived from an EMBL/GenBank/DDBJ whole genome shotgun (WGS) entry which is preliminary data.</text>
</comment>
<organism evidence="3 4">
    <name type="scientific">Arthrobacter pigmenti</name>
    <dbReference type="NCBI Taxonomy" id="271432"/>
    <lineage>
        <taxon>Bacteria</taxon>
        <taxon>Bacillati</taxon>
        <taxon>Actinomycetota</taxon>
        <taxon>Actinomycetes</taxon>
        <taxon>Micrococcales</taxon>
        <taxon>Micrococcaceae</taxon>
        <taxon>Arthrobacter</taxon>
    </lineage>
</organism>
<dbReference type="EMBL" id="JAATJL010000001">
    <property type="protein sequence ID" value="NJC22267.1"/>
    <property type="molecule type" value="Genomic_DNA"/>
</dbReference>
<keyword evidence="2" id="KW-0472">Membrane</keyword>
<dbReference type="InterPro" id="IPR046550">
    <property type="entry name" value="DUF6704"/>
</dbReference>
<keyword evidence="2" id="KW-0812">Transmembrane</keyword>
<sequence length="103" mass="10613">MARTAPETQSTDDARMAGHSASHDETIGHGNSPAAWTCVFVMLAGAALSSFAYIFASTEGNHDAGTLLFWIGALVMVVGLVLGVVLKKAGYGVGGHKLKNSGH</sequence>
<evidence type="ECO:0000256" key="2">
    <source>
        <dbReference type="SAM" id="Phobius"/>
    </source>
</evidence>